<dbReference type="InterPro" id="IPR011712">
    <property type="entry name" value="Sig_transdc_His_kin_sub3_dim/P"/>
</dbReference>
<dbReference type="Gene3D" id="1.20.5.1930">
    <property type="match status" value="1"/>
</dbReference>
<evidence type="ECO:0000313" key="12">
    <source>
        <dbReference type="EMBL" id="RGD62787.1"/>
    </source>
</evidence>
<dbReference type="CDD" id="cd16917">
    <property type="entry name" value="HATPase_UhpB-NarQ-NarX-like"/>
    <property type="match status" value="1"/>
</dbReference>
<dbReference type="InterPro" id="IPR003594">
    <property type="entry name" value="HATPase_dom"/>
</dbReference>
<feature type="transmembrane region" description="Helical" evidence="10">
    <location>
        <begin position="281"/>
        <end position="302"/>
    </location>
</feature>
<dbReference type="InterPro" id="IPR050482">
    <property type="entry name" value="Sensor_HK_TwoCompSys"/>
</dbReference>
<feature type="region of interest" description="Disordered" evidence="9">
    <location>
        <begin position="43"/>
        <end position="117"/>
    </location>
</feature>
<keyword evidence="8" id="KW-0902">Two-component regulatory system</keyword>
<dbReference type="SUPFAM" id="SSF55874">
    <property type="entry name" value="ATPase domain of HSP90 chaperone/DNA topoisomerase II/histidine kinase"/>
    <property type="match status" value="1"/>
</dbReference>
<feature type="compositionally biased region" description="Low complexity" evidence="9">
    <location>
        <begin position="59"/>
        <end position="68"/>
    </location>
</feature>
<dbReference type="SMART" id="SM00387">
    <property type="entry name" value="HATPase_c"/>
    <property type="match status" value="1"/>
</dbReference>
<dbReference type="EMBL" id="QVIG01000001">
    <property type="protein sequence ID" value="RGD62787.1"/>
    <property type="molecule type" value="Genomic_DNA"/>
</dbReference>
<keyword evidence="7" id="KW-0067">ATP-binding</keyword>
<dbReference type="EC" id="2.7.13.3" evidence="2"/>
<evidence type="ECO:0000256" key="8">
    <source>
        <dbReference type="ARBA" id="ARBA00023012"/>
    </source>
</evidence>
<evidence type="ECO:0000256" key="10">
    <source>
        <dbReference type="SAM" id="Phobius"/>
    </source>
</evidence>
<accession>A0A373A5B7</accession>
<sequence>MRGGRGAGNGARGAGVPVLRLSGLRKRFGARWRWEVGLRAGQSELVPGPVPAGGGRVRAGGVPADSRSAGGGARGDVRADGCDHERRVRPNPTGGPVSSPQTPAAREPDTAEPGRGAARELRAAVRALGRLAAFTLLIPVGVGLTAVFLLSFVIWGCLGIFPFFPTATRMVRSAAGAARWAAGHWSQVPVPPPYRPRPALERTLHGWYWTGHDYHRNRWFAGMSLDVRWLWTDPATWRDVLWVLADPLVGGGIAAAPVLLVGAGLYGVVQAPLPYDLPFGGPVALLLGLLGPVSIAAGLALARPALRLHGRWTRALLGPTERSRLARRVEQLTEIRLDATEAQAAELRRIERDLHDGAQARLVAVSLRLGAVAALVDRDPGQAKQVATDAQENVTQALQELRDLVRGIHPPVLAERGLAEGVRALALDVPLKVEVRAELPGRAEAPVESAVYFAVSEALTNAVKHGEARHATVHLTHAAGLLRAEVTDDGRGGADPDGGSGLRGIRRRLAAFDGTLTLTSPPGGPTRLIMELPCVLSSPRTSSC</sequence>
<keyword evidence="4" id="KW-0808">Transferase</keyword>
<feature type="compositionally biased region" description="Basic and acidic residues" evidence="9">
    <location>
        <begin position="75"/>
        <end position="88"/>
    </location>
</feature>
<evidence type="ECO:0000313" key="13">
    <source>
        <dbReference type="Proteomes" id="UP000263377"/>
    </source>
</evidence>
<keyword evidence="3" id="KW-0597">Phosphoprotein</keyword>
<keyword evidence="10" id="KW-0812">Transmembrane</keyword>
<dbReference type="GO" id="GO:0046983">
    <property type="term" value="F:protein dimerization activity"/>
    <property type="evidence" value="ECO:0007669"/>
    <property type="project" value="InterPro"/>
</dbReference>
<dbReference type="GO" id="GO:0000155">
    <property type="term" value="F:phosphorelay sensor kinase activity"/>
    <property type="evidence" value="ECO:0007669"/>
    <property type="project" value="InterPro"/>
</dbReference>
<dbReference type="GO" id="GO:0005524">
    <property type="term" value="F:ATP binding"/>
    <property type="evidence" value="ECO:0007669"/>
    <property type="project" value="UniProtKB-KW"/>
</dbReference>
<evidence type="ECO:0000256" key="2">
    <source>
        <dbReference type="ARBA" id="ARBA00012438"/>
    </source>
</evidence>
<dbReference type="Pfam" id="PF02518">
    <property type="entry name" value="HATPase_c"/>
    <property type="match status" value="1"/>
</dbReference>
<organism evidence="12 13">
    <name type="scientific">Kitasatospora xanthocidica</name>
    <dbReference type="NCBI Taxonomy" id="83382"/>
    <lineage>
        <taxon>Bacteria</taxon>
        <taxon>Bacillati</taxon>
        <taxon>Actinomycetota</taxon>
        <taxon>Actinomycetes</taxon>
        <taxon>Kitasatosporales</taxon>
        <taxon>Streptomycetaceae</taxon>
        <taxon>Kitasatospora</taxon>
    </lineage>
</organism>
<comment type="catalytic activity">
    <reaction evidence="1">
        <text>ATP + protein L-histidine = ADP + protein N-phospho-L-histidine.</text>
        <dbReference type="EC" id="2.7.13.3"/>
    </reaction>
</comment>
<dbReference type="Proteomes" id="UP000263377">
    <property type="component" value="Unassembled WGS sequence"/>
</dbReference>
<dbReference type="Pfam" id="PF07730">
    <property type="entry name" value="HisKA_3"/>
    <property type="match status" value="1"/>
</dbReference>
<reference evidence="12 13" key="1">
    <citation type="submission" date="2018-08" db="EMBL/GenBank/DDBJ databases">
        <title>Diversity &amp; Physiological Properties of Lignin-Decomposing Actinobacteria from Soil.</title>
        <authorList>
            <person name="Roh S.G."/>
            <person name="Kim S.B."/>
        </authorList>
    </citation>
    <scope>NUCLEOTIDE SEQUENCE [LARGE SCALE GENOMIC DNA]</scope>
    <source>
        <strain evidence="12 13">MMS17-GH009</strain>
    </source>
</reference>
<feature type="domain" description="Histidine kinase/HSP90-like ATPase" evidence="11">
    <location>
        <begin position="446"/>
        <end position="536"/>
    </location>
</feature>
<keyword evidence="5" id="KW-0547">Nucleotide-binding</keyword>
<keyword evidence="6 12" id="KW-0418">Kinase</keyword>
<evidence type="ECO:0000256" key="6">
    <source>
        <dbReference type="ARBA" id="ARBA00022777"/>
    </source>
</evidence>
<evidence type="ECO:0000256" key="3">
    <source>
        <dbReference type="ARBA" id="ARBA00022553"/>
    </source>
</evidence>
<dbReference type="GO" id="GO:0016020">
    <property type="term" value="C:membrane"/>
    <property type="evidence" value="ECO:0007669"/>
    <property type="project" value="InterPro"/>
</dbReference>
<dbReference type="InterPro" id="IPR025828">
    <property type="entry name" value="Put_sensor_dom"/>
</dbReference>
<dbReference type="Pfam" id="PF13796">
    <property type="entry name" value="Sensor"/>
    <property type="match status" value="1"/>
</dbReference>
<comment type="caution">
    <text evidence="12">The sequence shown here is derived from an EMBL/GenBank/DDBJ whole genome shotgun (WGS) entry which is preliminary data.</text>
</comment>
<evidence type="ECO:0000256" key="4">
    <source>
        <dbReference type="ARBA" id="ARBA00022679"/>
    </source>
</evidence>
<dbReference type="Gene3D" id="3.30.565.10">
    <property type="entry name" value="Histidine kinase-like ATPase, C-terminal domain"/>
    <property type="match status" value="1"/>
</dbReference>
<name>A0A373A5B7_9ACTN</name>
<feature type="transmembrane region" description="Helical" evidence="10">
    <location>
        <begin position="131"/>
        <end position="164"/>
    </location>
</feature>
<evidence type="ECO:0000256" key="5">
    <source>
        <dbReference type="ARBA" id="ARBA00022741"/>
    </source>
</evidence>
<evidence type="ECO:0000259" key="11">
    <source>
        <dbReference type="SMART" id="SM00387"/>
    </source>
</evidence>
<proteinExistence type="predicted"/>
<evidence type="ECO:0000256" key="1">
    <source>
        <dbReference type="ARBA" id="ARBA00000085"/>
    </source>
</evidence>
<dbReference type="PANTHER" id="PTHR24421">
    <property type="entry name" value="NITRATE/NITRITE SENSOR PROTEIN NARX-RELATED"/>
    <property type="match status" value="1"/>
</dbReference>
<dbReference type="InterPro" id="IPR036890">
    <property type="entry name" value="HATPase_C_sf"/>
</dbReference>
<protein>
    <recommendedName>
        <fullName evidence="2">histidine kinase</fullName>
        <ecNumber evidence="2">2.7.13.3</ecNumber>
    </recommendedName>
</protein>
<evidence type="ECO:0000256" key="9">
    <source>
        <dbReference type="SAM" id="MobiDB-lite"/>
    </source>
</evidence>
<keyword evidence="10" id="KW-1133">Transmembrane helix</keyword>
<dbReference type="PANTHER" id="PTHR24421:SF10">
    <property type="entry name" value="NITRATE_NITRITE SENSOR PROTEIN NARQ"/>
    <property type="match status" value="1"/>
</dbReference>
<evidence type="ECO:0000256" key="7">
    <source>
        <dbReference type="ARBA" id="ARBA00022840"/>
    </source>
</evidence>
<dbReference type="AlphaFoldDB" id="A0A373A5B7"/>
<keyword evidence="10" id="KW-0472">Membrane</keyword>
<feature type="transmembrane region" description="Helical" evidence="10">
    <location>
        <begin position="248"/>
        <end position="269"/>
    </location>
</feature>
<gene>
    <name evidence="12" type="ORF">DR950_10595</name>
</gene>
<keyword evidence="13" id="KW-1185">Reference proteome</keyword>